<dbReference type="InterPro" id="IPR024745">
    <property type="entry name" value="GH44_cat"/>
</dbReference>
<dbReference type="Proteomes" id="UP000612893">
    <property type="component" value="Unassembled WGS sequence"/>
</dbReference>
<comment type="caution">
    <text evidence="3">The sequence shown here is derived from an EMBL/GenBank/DDBJ whole genome shotgun (WGS) entry which is preliminary data.</text>
</comment>
<dbReference type="Pfam" id="PF12891">
    <property type="entry name" value="Glyco_hydro_44"/>
    <property type="match status" value="1"/>
</dbReference>
<dbReference type="Gene3D" id="3.20.20.80">
    <property type="entry name" value="Glycosidases"/>
    <property type="match status" value="1"/>
</dbReference>
<evidence type="ECO:0000313" key="3">
    <source>
        <dbReference type="EMBL" id="MBJ7599624.1"/>
    </source>
</evidence>
<feature type="region of interest" description="Disordered" evidence="1">
    <location>
        <begin position="163"/>
        <end position="198"/>
    </location>
</feature>
<evidence type="ECO:0000259" key="2">
    <source>
        <dbReference type="Pfam" id="PF12891"/>
    </source>
</evidence>
<organism evidence="3 4">
    <name type="scientific">Candidatus Nephthysia bennettiae</name>
    <dbReference type="NCBI Taxonomy" id="3127016"/>
    <lineage>
        <taxon>Bacteria</taxon>
        <taxon>Bacillati</taxon>
        <taxon>Candidatus Dormiibacterota</taxon>
        <taxon>Candidatus Dormibacteria</taxon>
        <taxon>Candidatus Dormibacterales</taxon>
        <taxon>Candidatus Dormibacteraceae</taxon>
        <taxon>Candidatus Nephthysia</taxon>
    </lineage>
</organism>
<dbReference type="InterPro" id="IPR017853">
    <property type="entry name" value="GH"/>
</dbReference>
<dbReference type="RefSeq" id="WP_338203180.1">
    <property type="nucleotide sequence ID" value="NZ_JAEKNR010000164.1"/>
</dbReference>
<protein>
    <submittedName>
        <fullName evidence="3">Glycoside hydrolase family 44 protein</fullName>
    </submittedName>
</protein>
<dbReference type="Gene3D" id="2.60.40.1180">
    <property type="entry name" value="Golgi alpha-mannosidase II"/>
    <property type="match status" value="1"/>
</dbReference>
<keyword evidence="4" id="KW-1185">Reference proteome</keyword>
<evidence type="ECO:0000313" key="4">
    <source>
        <dbReference type="Proteomes" id="UP000612893"/>
    </source>
</evidence>
<dbReference type="GO" id="GO:0016787">
    <property type="term" value="F:hydrolase activity"/>
    <property type="evidence" value="ECO:0007669"/>
    <property type="project" value="UniProtKB-KW"/>
</dbReference>
<dbReference type="AlphaFoldDB" id="A0A934K668"/>
<keyword evidence="3" id="KW-0378">Hydrolase</keyword>
<accession>A0A934K668</accession>
<dbReference type="InterPro" id="IPR013780">
    <property type="entry name" value="Glyco_hydro_b"/>
</dbReference>
<evidence type="ECO:0000256" key="1">
    <source>
        <dbReference type="SAM" id="MobiDB-lite"/>
    </source>
</evidence>
<reference evidence="3" key="1">
    <citation type="submission" date="2020-10" db="EMBL/GenBank/DDBJ databases">
        <title>Ca. Dormibacterota MAGs.</title>
        <authorList>
            <person name="Montgomery K."/>
        </authorList>
    </citation>
    <scope>NUCLEOTIDE SEQUENCE [LARGE SCALE GENOMIC DNA]</scope>
    <source>
        <strain evidence="3">SC8812_S17_10</strain>
    </source>
</reference>
<dbReference type="SUPFAM" id="SSF51445">
    <property type="entry name" value="(Trans)glycosidases"/>
    <property type="match status" value="1"/>
</dbReference>
<gene>
    <name evidence="3" type="ORF">JF922_16290</name>
</gene>
<dbReference type="EMBL" id="JAEKNR010000164">
    <property type="protein sequence ID" value="MBJ7599624.1"/>
    <property type="molecule type" value="Genomic_DNA"/>
</dbReference>
<feature type="domain" description="Glycoside hydrolase family 44 catalytic" evidence="2">
    <location>
        <begin position="115"/>
        <end position="362"/>
    </location>
</feature>
<sequence length="574" mass="60772">MTKTRARSLAGLMVLLITTAAALVWLAALQPEMGDQLRSRFQSHWPVLPSAAAGQNGPPGTVSVQVDPKAVGPRISPLIYGVAAADPQVVRALGATLDRSGGNPSSTYNWVNGHAWNAGRDWEFRNTNYSGQGGSAADAAVGDARSAGAVPLLTVPTLGFVARNDDNQTRSRNVPGQGGPPLRAGSPAIGGYDPAANRQATSLPSFARKPGPLATTPSQNSQAVYQNEWVHHLVTQFGLASAGGVQYYAMDNEPDLWSSSHTDLHPARMSYDDMLANFEEYATMVKEQDPSAEVLGPDVSGWTGYMYSDLDRGSDNFATHADRAAHGGDPFLAWWLGQVARADAARGHRTLGLLDVHYYPQAEGVFSQASDPATQALRIRSVRSLYDRGYRDESWIADQVALIPRLKDWINQRYPGTGLAITEYNWGGERDASGAVALAEVLGTFGREGVQLASYWTYPPPDSPAGAAFRLYRNYDGQGGAFGDVSLPAVAGNSLIAAYAARHSDGGEVDVILANQSTTQPARVSVATGGGTYHATQFAVSPGSSRIQPSAMASPGTAVTLPPLGLSLVRLTPG</sequence>
<name>A0A934K668_9BACT</name>
<proteinExistence type="predicted"/>